<feature type="domain" description="YdhG-like" evidence="2">
    <location>
        <begin position="20"/>
        <end position="130"/>
    </location>
</feature>
<keyword evidence="4" id="KW-1185">Reference proteome</keyword>
<dbReference type="Pfam" id="PF08818">
    <property type="entry name" value="DUF1801"/>
    <property type="match status" value="1"/>
</dbReference>
<protein>
    <submittedName>
        <fullName evidence="3">DUF1801 domain-containing protein</fullName>
    </submittedName>
</protein>
<dbReference type="InterPro" id="IPR014922">
    <property type="entry name" value="YdhG-like"/>
</dbReference>
<evidence type="ECO:0000256" key="1">
    <source>
        <dbReference type="SAM" id="MobiDB-lite"/>
    </source>
</evidence>
<name>A0A2P1PYE1_9GAMM</name>
<feature type="region of interest" description="Disordered" evidence="1">
    <location>
        <begin position="150"/>
        <end position="222"/>
    </location>
</feature>
<dbReference type="Gene3D" id="3.90.1150.200">
    <property type="match status" value="1"/>
</dbReference>
<dbReference type="RefSeq" id="WP_106893775.1">
    <property type="nucleotide sequence ID" value="NZ_CP027860.1"/>
</dbReference>
<reference evidence="3 4" key="2">
    <citation type="submission" date="2018-03" db="EMBL/GenBank/DDBJ databases">
        <authorList>
            <person name="Keele B.F."/>
        </authorList>
    </citation>
    <scope>NUCLEOTIDE SEQUENCE [LARGE SCALE GENOMIC DNA]</scope>
    <source>
        <strain evidence="3 4">D13</strain>
    </source>
</reference>
<feature type="compositionally biased region" description="Low complexity" evidence="1">
    <location>
        <begin position="197"/>
        <end position="216"/>
    </location>
</feature>
<organism evidence="3 4">
    <name type="scientific">Ahniella affigens</name>
    <dbReference type="NCBI Taxonomy" id="2021234"/>
    <lineage>
        <taxon>Bacteria</taxon>
        <taxon>Pseudomonadati</taxon>
        <taxon>Pseudomonadota</taxon>
        <taxon>Gammaproteobacteria</taxon>
        <taxon>Lysobacterales</taxon>
        <taxon>Rhodanobacteraceae</taxon>
        <taxon>Ahniella</taxon>
    </lineage>
</organism>
<evidence type="ECO:0000313" key="3">
    <source>
        <dbReference type="EMBL" id="AVP99856.1"/>
    </source>
</evidence>
<feature type="compositionally biased region" description="Basic residues" evidence="1">
    <location>
        <begin position="185"/>
        <end position="196"/>
    </location>
</feature>
<accession>A0A2P1PYE1</accession>
<dbReference type="EMBL" id="CP027860">
    <property type="protein sequence ID" value="AVP99856.1"/>
    <property type="molecule type" value="Genomic_DNA"/>
</dbReference>
<dbReference type="Proteomes" id="UP000241074">
    <property type="component" value="Chromosome"/>
</dbReference>
<dbReference type="OrthoDB" id="9813231at2"/>
<evidence type="ECO:0000313" key="4">
    <source>
        <dbReference type="Proteomes" id="UP000241074"/>
    </source>
</evidence>
<gene>
    <name evidence="3" type="ORF">C7S18_22945</name>
</gene>
<sequence>MVSSTAKTPAAYLAELPPERRAIIAALRERILKRLPSGYEEVMLWGMLVYVIPLARYPNTYNGQPLAYVALAAQKNAYSLYLNMAYGNNTVENEFRAAYVKAGKKLDMGKCCVRFKKLDDLLLDAVDNAIASTPLSAYLDGYERVMAATKTGQRQAARKQSPKAETAKTPARKASAKSVAASKPAAKKPAVKKTASKKPAATTRAAAKPAAATTVAARKRPR</sequence>
<dbReference type="KEGG" id="xba:C7S18_22945"/>
<proteinExistence type="predicted"/>
<dbReference type="AlphaFoldDB" id="A0A2P1PYE1"/>
<dbReference type="SUPFAM" id="SSF159888">
    <property type="entry name" value="YdhG-like"/>
    <property type="match status" value="1"/>
</dbReference>
<reference evidence="3 4" key="1">
    <citation type="submission" date="2018-03" db="EMBL/GenBank/DDBJ databases">
        <title>Ahniella affigens gen. nov., sp. nov., a gammaproteobacterium isolated from sandy soil near a stream.</title>
        <authorList>
            <person name="Ko Y."/>
            <person name="Kim J.-H."/>
        </authorList>
    </citation>
    <scope>NUCLEOTIDE SEQUENCE [LARGE SCALE GENOMIC DNA]</scope>
    <source>
        <strain evidence="3 4">D13</strain>
    </source>
</reference>
<evidence type="ECO:0000259" key="2">
    <source>
        <dbReference type="Pfam" id="PF08818"/>
    </source>
</evidence>